<dbReference type="RefSeq" id="WP_139078038.1">
    <property type="nucleotide sequence ID" value="NZ_VDFU01000022.1"/>
</dbReference>
<reference evidence="4 5" key="1">
    <citation type="submission" date="2019-06" db="EMBL/GenBank/DDBJ databases">
        <title>YIM 131921 draft genome.</title>
        <authorList>
            <person name="Jiang L."/>
        </authorList>
    </citation>
    <scope>NUCLEOTIDE SEQUENCE [LARGE SCALE GENOMIC DNA]</scope>
    <source>
        <strain evidence="4 5">YIM 131921</strain>
    </source>
</reference>
<dbReference type="GO" id="GO:0016020">
    <property type="term" value="C:membrane"/>
    <property type="evidence" value="ECO:0007669"/>
    <property type="project" value="InterPro"/>
</dbReference>
<organism evidence="4 5">
    <name type="scientific">Rubellimicrobium rubrum</name>
    <dbReference type="NCBI Taxonomy" id="2585369"/>
    <lineage>
        <taxon>Bacteria</taxon>
        <taxon>Pseudomonadati</taxon>
        <taxon>Pseudomonadota</taxon>
        <taxon>Alphaproteobacteria</taxon>
        <taxon>Rhodobacterales</taxon>
        <taxon>Roseobacteraceae</taxon>
        <taxon>Rubellimicrobium</taxon>
    </lineage>
</organism>
<feature type="domain" description="Transglycosylase SLT" evidence="3">
    <location>
        <begin position="164"/>
        <end position="253"/>
    </location>
</feature>
<name>A0A5C4MR47_9RHOB</name>
<evidence type="ECO:0000256" key="2">
    <source>
        <dbReference type="ARBA" id="ARBA00009387"/>
    </source>
</evidence>
<dbReference type="PROSITE" id="PS00922">
    <property type="entry name" value="TRANSGLYCOSYLASE"/>
    <property type="match status" value="1"/>
</dbReference>
<accession>A0A5C4MR47</accession>
<sequence>MVKPRRDRVHGSAQPKPRIVLALGWPVLVLATALAACATGPVQAEDFTFRRVGVPSSGSAKRITVQIDPAAPMFVSNRPATPFVPLSPAAMGPEGGDGSAARAAGVEWFWKGVSPLLAESGPGRLDQALRVMAAAPDGAITEPRLQTVQDIARLYGTDILRETVGKRVSPALVLAVIAVESAGRPQAVSHAGAAGLMQLMPATAARFGVQDRLLAADSIRGGVAYLDWLMNRFGGDPILTLAAYNAGEGAVDASGGVPPYAETRAYVPKVLAAWSVARGLCQTPPELASDGCVFMTEAL</sequence>
<dbReference type="EMBL" id="VDFU01000022">
    <property type="protein sequence ID" value="TNC47837.1"/>
    <property type="molecule type" value="Genomic_DNA"/>
</dbReference>
<dbReference type="GO" id="GO:0008933">
    <property type="term" value="F:peptidoglycan lytic transglycosylase activity"/>
    <property type="evidence" value="ECO:0007669"/>
    <property type="project" value="InterPro"/>
</dbReference>
<dbReference type="OrthoDB" id="9815002at2"/>
<comment type="similarity">
    <text evidence="2">Belongs to the virb1 family.</text>
</comment>
<evidence type="ECO:0000259" key="3">
    <source>
        <dbReference type="Pfam" id="PF01464"/>
    </source>
</evidence>
<keyword evidence="5" id="KW-1185">Reference proteome</keyword>
<dbReference type="Proteomes" id="UP000305887">
    <property type="component" value="Unassembled WGS sequence"/>
</dbReference>
<dbReference type="CDD" id="cd00254">
    <property type="entry name" value="LT-like"/>
    <property type="match status" value="1"/>
</dbReference>
<dbReference type="SUPFAM" id="SSF53955">
    <property type="entry name" value="Lysozyme-like"/>
    <property type="match status" value="1"/>
</dbReference>
<dbReference type="PANTHER" id="PTHR37423:SF2">
    <property type="entry name" value="MEMBRANE-BOUND LYTIC MUREIN TRANSGLYCOSYLASE C"/>
    <property type="match status" value="1"/>
</dbReference>
<evidence type="ECO:0000313" key="5">
    <source>
        <dbReference type="Proteomes" id="UP000305887"/>
    </source>
</evidence>
<dbReference type="Pfam" id="PF01464">
    <property type="entry name" value="SLT"/>
    <property type="match status" value="1"/>
</dbReference>
<dbReference type="AlphaFoldDB" id="A0A5C4MR47"/>
<comment type="caution">
    <text evidence="4">The sequence shown here is derived from an EMBL/GenBank/DDBJ whole genome shotgun (WGS) entry which is preliminary data.</text>
</comment>
<dbReference type="InterPro" id="IPR008258">
    <property type="entry name" value="Transglycosylase_SLT_dom_1"/>
</dbReference>
<evidence type="ECO:0000256" key="1">
    <source>
        <dbReference type="ARBA" id="ARBA00007734"/>
    </source>
</evidence>
<dbReference type="PANTHER" id="PTHR37423">
    <property type="entry name" value="SOLUBLE LYTIC MUREIN TRANSGLYCOSYLASE-RELATED"/>
    <property type="match status" value="1"/>
</dbReference>
<dbReference type="InterPro" id="IPR023346">
    <property type="entry name" value="Lysozyme-like_dom_sf"/>
</dbReference>
<dbReference type="GO" id="GO:0000270">
    <property type="term" value="P:peptidoglycan metabolic process"/>
    <property type="evidence" value="ECO:0007669"/>
    <property type="project" value="InterPro"/>
</dbReference>
<dbReference type="Gene3D" id="1.10.530.10">
    <property type="match status" value="1"/>
</dbReference>
<evidence type="ECO:0000313" key="4">
    <source>
        <dbReference type="EMBL" id="TNC47837.1"/>
    </source>
</evidence>
<proteinExistence type="inferred from homology"/>
<dbReference type="InterPro" id="IPR000189">
    <property type="entry name" value="Transglyc_AS"/>
</dbReference>
<protein>
    <submittedName>
        <fullName evidence="4">Lytic transglycosylase domain-containing protein</fullName>
    </submittedName>
</protein>
<gene>
    <name evidence="4" type="ORF">FHG66_15680</name>
</gene>
<comment type="similarity">
    <text evidence="1">Belongs to the transglycosylase Slt family.</text>
</comment>